<evidence type="ECO:0000313" key="2">
    <source>
        <dbReference type="EMBL" id="KAJ7950600.1"/>
    </source>
</evidence>
<dbReference type="KEGG" id="qsa:O6P43_026774"/>
<evidence type="ECO:0000313" key="3">
    <source>
        <dbReference type="Proteomes" id="UP001163823"/>
    </source>
</evidence>
<name>A0AAD7L2U9_QUISA</name>
<dbReference type="EMBL" id="JARAOO010000011">
    <property type="protein sequence ID" value="KAJ7950600.1"/>
    <property type="molecule type" value="Genomic_DNA"/>
</dbReference>
<proteinExistence type="predicted"/>
<keyword evidence="3" id="KW-1185">Reference proteome</keyword>
<feature type="compositionally biased region" description="Basic and acidic residues" evidence="1">
    <location>
        <begin position="1"/>
        <end position="10"/>
    </location>
</feature>
<protein>
    <submittedName>
        <fullName evidence="2">Uncharacterized protein</fullName>
    </submittedName>
</protein>
<reference evidence="2" key="1">
    <citation type="journal article" date="2023" name="Science">
        <title>Elucidation of the pathway for biosynthesis of saponin adjuvants from the soapbark tree.</title>
        <authorList>
            <person name="Reed J."/>
            <person name="Orme A."/>
            <person name="El-Demerdash A."/>
            <person name="Owen C."/>
            <person name="Martin L.B.B."/>
            <person name="Misra R.C."/>
            <person name="Kikuchi S."/>
            <person name="Rejzek M."/>
            <person name="Martin A.C."/>
            <person name="Harkess A."/>
            <person name="Leebens-Mack J."/>
            <person name="Louveau T."/>
            <person name="Stephenson M.J."/>
            <person name="Osbourn A."/>
        </authorList>
    </citation>
    <scope>NUCLEOTIDE SEQUENCE</scope>
    <source>
        <strain evidence="2">S10</strain>
    </source>
</reference>
<feature type="compositionally biased region" description="Low complexity" evidence="1">
    <location>
        <begin position="37"/>
        <end position="79"/>
    </location>
</feature>
<evidence type="ECO:0000256" key="1">
    <source>
        <dbReference type="SAM" id="MobiDB-lite"/>
    </source>
</evidence>
<feature type="region of interest" description="Disordered" evidence="1">
    <location>
        <begin position="1"/>
        <end position="81"/>
    </location>
</feature>
<sequence length="187" mass="20404">MAELGFDAKETSQSPSPPQQRRSRSSSSQFTRERTGSRSPSPSPSHSSFSLSRSRARLSSPCHWSSSSSQSPDSVLRPSFGGKKQESSATLCIFFKHFHDSGMRCAKLGSHLYFLGGKYVKEDILEDGTTYQFNYPPDVYVIAISDISYAIKSGTALSSITPTSTMKSGKHSLVAFVANEKLYILGA</sequence>
<dbReference type="AlphaFoldDB" id="A0AAD7L2U9"/>
<comment type="caution">
    <text evidence="2">The sequence shown here is derived from an EMBL/GenBank/DDBJ whole genome shotgun (WGS) entry which is preliminary data.</text>
</comment>
<accession>A0AAD7L2U9</accession>
<gene>
    <name evidence="2" type="ORF">O6P43_026774</name>
</gene>
<organism evidence="2 3">
    <name type="scientific">Quillaja saponaria</name>
    <name type="common">Soap bark tree</name>
    <dbReference type="NCBI Taxonomy" id="32244"/>
    <lineage>
        <taxon>Eukaryota</taxon>
        <taxon>Viridiplantae</taxon>
        <taxon>Streptophyta</taxon>
        <taxon>Embryophyta</taxon>
        <taxon>Tracheophyta</taxon>
        <taxon>Spermatophyta</taxon>
        <taxon>Magnoliopsida</taxon>
        <taxon>eudicotyledons</taxon>
        <taxon>Gunneridae</taxon>
        <taxon>Pentapetalae</taxon>
        <taxon>rosids</taxon>
        <taxon>fabids</taxon>
        <taxon>Fabales</taxon>
        <taxon>Quillajaceae</taxon>
        <taxon>Quillaja</taxon>
    </lineage>
</organism>
<dbReference type="Proteomes" id="UP001163823">
    <property type="component" value="Chromosome 11"/>
</dbReference>